<dbReference type="Proteomes" id="UP000324585">
    <property type="component" value="Unassembled WGS sequence"/>
</dbReference>
<dbReference type="Pfam" id="PF00984">
    <property type="entry name" value="UDPG_MGDP_dh"/>
    <property type="match status" value="1"/>
</dbReference>
<dbReference type="InterPro" id="IPR036291">
    <property type="entry name" value="NAD(P)-bd_dom_sf"/>
</dbReference>
<reference evidence="6" key="1">
    <citation type="journal article" date="2019" name="Nat. Commun.">
        <title>Expansion of phycobilisome linker gene families in mesophilic red algae.</title>
        <authorList>
            <person name="Lee J."/>
            <person name="Kim D."/>
            <person name="Bhattacharya D."/>
            <person name="Yoon H.S."/>
        </authorList>
    </citation>
    <scope>NUCLEOTIDE SEQUENCE [LARGE SCALE GENOMIC DNA]</scope>
    <source>
        <strain evidence="6">CCMP 1328</strain>
    </source>
</reference>
<proteinExistence type="inferred from homology"/>
<comment type="similarity">
    <text evidence="3">Belongs to the UDP-glucose/GDP-mannose dehydrogenase family.</text>
</comment>
<evidence type="ECO:0000313" key="6">
    <source>
        <dbReference type="Proteomes" id="UP000324585"/>
    </source>
</evidence>
<dbReference type="GO" id="GO:0016616">
    <property type="term" value="F:oxidoreductase activity, acting on the CH-OH group of donors, NAD or NADP as acceptor"/>
    <property type="evidence" value="ECO:0007669"/>
    <property type="project" value="InterPro"/>
</dbReference>
<dbReference type="SUPFAM" id="SSF48179">
    <property type="entry name" value="6-phosphogluconate dehydrogenase C-terminal domain-like"/>
    <property type="match status" value="1"/>
</dbReference>
<dbReference type="OMA" id="IDPWFIV"/>
<evidence type="ECO:0000256" key="3">
    <source>
        <dbReference type="PIRNR" id="PIRNR000124"/>
    </source>
</evidence>
<sequence length="420" mass="46573">MGWTRAWRERVWPCAHHRQIDKLQRAHSYIVYIPQDTWDKLSQSAQFEPTDDFERLREVDVFVICLPTPVGPHNEPDLQYVFGAVQTIAAKMKPGSLVILESTTYPGTTDTDVVALLRDNVGAAWLTERTAPVLGENFFVAFSPEREDPANQMFAYETIPKLVGGVCATSGALAAEFYKQAGFATPVLVESARVAECAKLVENIYRSVNIALVNELKVVFEAMDVNIWSVLDAAQTKPFGFHRFNPGPGVGGHCIGVDPFYLSWKAKEFGQNCDFVQLAARVNASMPDFVVGRVAAALNELGRALNGSRVLLIGVAFKADVDDMRGSPSLEVWERLRKGGALVSYYDPMISVIPPTREHRLLMGQESVTWNRESIDGHDCLVLLTNHSQIDYSILKSYSGVVVDTRNAVPKDLDIRVVQA</sequence>
<dbReference type="InterPro" id="IPR014026">
    <property type="entry name" value="UDP-Glc/GDP-Man_DH_dimer"/>
</dbReference>
<dbReference type="SMART" id="SM00984">
    <property type="entry name" value="UDPG_MGDP_dh_C"/>
    <property type="match status" value="1"/>
</dbReference>
<evidence type="ECO:0000256" key="1">
    <source>
        <dbReference type="ARBA" id="ARBA00023002"/>
    </source>
</evidence>
<evidence type="ECO:0000256" key="2">
    <source>
        <dbReference type="ARBA" id="ARBA00023027"/>
    </source>
</evidence>
<keyword evidence="6" id="KW-1185">Reference proteome</keyword>
<dbReference type="InterPro" id="IPR014027">
    <property type="entry name" value="UDP-Glc/GDP-Man_DH_C"/>
</dbReference>
<organism evidence="5 6">
    <name type="scientific">Porphyridium purpureum</name>
    <name type="common">Red alga</name>
    <name type="synonym">Porphyridium cruentum</name>
    <dbReference type="NCBI Taxonomy" id="35688"/>
    <lineage>
        <taxon>Eukaryota</taxon>
        <taxon>Rhodophyta</taxon>
        <taxon>Bangiophyceae</taxon>
        <taxon>Porphyridiales</taxon>
        <taxon>Porphyridiaceae</taxon>
        <taxon>Porphyridium</taxon>
    </lineage>
</organism>
<dbReference type="InterPro" id="IPR017476">
    <property type="entry name" value="UDP-Glc/GDP-Man"/>
</dbReference>
<dbReference type="InterPro" id="IPR028359">
    <property type="entry name" value="UDP_ManNAc/GlcNAc_DH"/>
</dbReference>
<dbReference type="PIRSF" id="PIRSF500136">
    <property type="entry name" value="UDP_ManNAc_DH"/>
    <property type="match status" value="1"/>
</dbReference>
<comment type="caution">
    <text evidence="5">The sequence shown here is derived from an EMBL/GenBank/DDBJ whole genome shotgun (WGS) entry which is preliminary data.</text>
</comment>
<dbReference type="AlphaFoldDB" id="A0A5J4YLK4"/>
<dbReference type="GO" id="GO:0000271">
    <property type="term" value="P:polysaccharide biosynthetic process"/>
    <property type="evidence" value="ECO:0007669"/>
    <property type="project" value="InterPro"/>
</dbReference>
<evidence type="ECO:0000313" key="5">
    <source>
        <dbReference type="EMBL" id="KAA8491327.1"/>
    </source>
</evidence>
<evidence type="ECO:0000259" key="4">
    <source>
        <dbReference type="SMART" id="SM00984"/>
    </source>
</evidence>
<dbReference type="PANTHER" id="PTHR43491:SF1">
    <property type="entry name" value="UDP-N-ACETYL-D-MANNOSAMINE DEHYDROGENASE"/>
    <property type="match status" value="1"/>
</dbReference>
<keyword evidence="2" id="KW-0520">NAD</keyword>
<dbReference type="EMBL" id="VRMN01000014">
    <property type="protein sequence ID" value="KAA8491327.1"/>
    <property type="molecule type" value="Genomic_DNA"/>
</dbReference>
<dbReference type="NCBIfam" id="TIGR03026">
    <property type="entry name" value="NDP-sugDHase"/>
    <property type="match status" value="1"/>
</dbReference>
<dbReference type="Pfam" id="PF03721">
    <property type="entry name" value="UDPG_MGDP_dh_N"/>
    <property type="match status" value="1"/>
</dbReference>
<dbReference type="InterPro" id="IPR008927">
    <property type="entry name" value="6-PGluconate_DH-like_C_sf"/>
</dbReference>
<gene>
    <name evidence="5" type="ORF">FVE85_7748</name>
</gene>
<accession>A0A5J4YLK4</accession>
<dbReference type="Pfam" id="PF03720">
    <property type="entry name" value="UDPG_MGDP_dh_C"/>
    <property type="match status" value="1"/>
</dbReference>
<dbReference type="InterPro" id="IPR001732">
    <property type="entry name" value="UDP-Glc/GDP-Man_DH_N"/>
</dbReference>
<dbReference type="SUPFAM" id="SSF51735">
    <property type="entry name" value="NAD(P)-binding Rossmann-fold domains"/>
    <property type="match status" value="1"/>
</dbReference>
<keyword evidence="1" id="KW-0560">Oxidoreductase</keyword>
<dbReference type="GO" id="GO:0051287">
    <property type="term" value="F:NAD binding"/>
    <property type="evidence" value="ECO:0007669"/>
    <property type="project" value="InterPro"/>
</dbReference>
<feature type="domain" description="UDP-glucose/GDP-mannose dehydrogenase C-terminal" evidence="4">
    <location>
        <begin position="311"/>
        <end position="411"/>
    </location>
</feature>
<dbReference type="PIRSF" id="PIRSF000124">
    <property type="entry name" value="UDPglc_GDPman_dh"/>
    <property type="match status" value="1"/>
</dbReference>
<dbReference type="OrthoDB" id="5059218at2759"/>
<dbReference type="GO" id="GO:0016628">
    <property type="term" value="F:oxidoreductase activity, acting on the CH-CH group of donors, NAD or NADP as acceptor"/>
    <property type="evidence" value="ECO:0007669"/>
    <property type="project" value="InterPro"/>
</dbReference>
<dbReference type="Gene3D" id="3.40.50.720">
    <property type="entry name" value="NAD(P)-binding Rossmann-like Domain"/>
    <property type="match status" value="2"/>
</dbReference>
<dbReference type="SUPFAM" id="SSF52413">
    <property type="entry name" value="UDP-glucose/GDP-mannose dehydrogenase C-terminal domain"/>
    <property type="match status" value="1"/>
</dbReference>
<dbReference type="PANTHER" id="PTHR43491">
    <property type="entry name" value="UDP-N-ACETYL-D-MANNOSAMINE DEHYDROGENASE"/>
    <property type="match status" value="1"/>
</dbReference>
<dbReference type="InterPro" id="IPR036220">
    <property type="entry name" value="UDP-Glc/GDP-Man_DH_C_sf"/>
</dbReference>
<name>A0A5J4YLK4_PORPP</name>
<protein>
    <submittedName>
        <fullName evidence="5">UDP-N-acetyl-D-glucosamine 6-dehydrogenase</fullName>
    </submittedName>
</protein>